<accession>A0A1X2I8V0</accession>
<name>A0A1X2I8V0_9FUNG</name>
<evidence type="ECO:0000256" key="3">
    <source>
        <dbReference type="ARBA" id="ARBA00023242"/>
    </source>
</evidence>
<evidence type="ECO:0000256" key="4">
    <source>
        <dbReference type="PROSITE-ProRule" id="PRU00042"/>
    </source>
</evidence>
<dbReference type="Pfam" id="PF23217">
    <property type="entry name" value="DUF7066"/>
    <property type="match status" value="1"/>
</dbReference>
<comment type="subcellular location">
    <subcellularLocation>
        <location evidence="1">Nucleus</location>
    </subcellularLocation>
</comment>
<feature type="domain" description="C2H2-type" evidence="6">
    <location>
        <begin position="153"/>
        <end position="183"/>
    </location>
</feature>
<dbReference type="InterPro" id="IPR000467">
    <property type="entry name" value="G_patch_dom"/>
</dbReference>
<gene>
    <name evidence="8" type="ORF">BCR42DRAFT_453770</name>
</gene>
<dbReference type="Proteomes" id="UP000193560">
    <property type="component" value="Unassembled WGS sequence"/>
</dbReference>
<feature type="compositionally biased region" description="Basic and acidic residues" evidence="5">
    <location>
        <begin position="341"/>
        <end position="358"/>
    </location>
</feature>
<keyword evidence="4" id="KW-0862">Zinc</keyword>
<proteinExistence type="predicted"/>
<evidence type="ECO:0000259" key="6">
    <source>
        <dbReference type="PROSITE" id="PS50157"/>
    </source>
</evidence>
<dbReference type="Pfam" id="PF01585">
    <property type="entry name" value="G-patch"/>
    <property type="match status" value="1"/>
</dbReference>
<evidence type="ECO:0000313" key="8">
    <source>
        <dbReference type="EMBL" id="ORZ11808.1"/>
    </source>
</evidence>
<feature type="compositionally biased region" description="Polar residues" evidence="5">
    <location>
        <begin position="126"/>
        <end position="138"/>
    </location>
</feature>
<evidence type="ECO:0000256" key="5">
    <source>
        <dbReference type="SAM" id="MobiDB-lite"/>
    </source>
</evidence>
<dbReference type="GO" id="GO:0008270">
    <property type="term" value="F:zinc ion binding"/>
    <property type="evidence" value="ECO:0007669"/>
    <property type="project" value="UniProtKB-KW"/>
</dbReference>
<feature type="compositionally biased region" description="Low complexity" evidence="5">
    <location>
        <begin position="54"/>
        <end position="65"/>
    </location>
</feature>
<dbReference type="SMART" id="SM00443">
    <property type="entry name" value="G_patch"/>
    <property type="match status" value="1"/>
</dbReference>
<dbReference type="EMBL" id="MCGE01000020">
    <property type="protein sequence ID" value="ORZ11808.1"/>
    <property type="molecule type" value="Genomic_DNA"/>
</dbReference>
<evidence type="ECO:0000313" key="9">
    <source>
        <dbReference type="Proteomes" id="UP000193560"/>
    </source>
</evidence>
<dbReference type="STRING" id="90262.A0A1X2I8V0"/>
<evidence type="ECO:0000256" key="1">
    <source>
        <dbReference type="ARBA" id="ARBA00004123"/>
    </source>
</evidence>
<feature type="domain" description="G-patch" evidence="7">
    <location>
        <begin position="284"/>
        <end position="330"/>
    </location>
</feature>
<evidence type="ECO:0000256" key="2">
    <source>
        <dbReference type="ARBA" id="ARBA00022884"/>
    </source>
</evidence>
<keyword evidence="4" id="KW-0863">Zinc-finger</keyword>
<sequence length="358" mass="39241">MFSQSKQSQPTFKFIIRSDLSTDAPSEDDSATRSTSTGMNHSAAPVTSTEHNIPSTTTTDQPTSSAHDMTSSTSNIDKKRKRTEKDSGVLATKKVHSYLERWGQSQEELAASQGMPCEEIQDEVSKPQQQQLASQSTGPDDALQVDFGDYQLMACLLCNRKFKSKQDITRHQALSDLHKKNSQDPVAIDKARAKLRQQATKQATPTMPATSATPAIADDVTSSSETPITYRNRAAERRQAYNQPECPDLELPYNKRPPLVRPNQETNAKKSFESGATLTKPVADDNVGARMLQQMGWKRGQGLGKEGSGIVDPVTAERYAQGAGLGSANAKSRLDSGGGHSYKDRAKELARRRLQEEL</sequence>
<keyword evidence="2" id="KW-0694">RNA-binding</keyword>
<organism evidence="8 9">
    <name type="scientific">Absidia repens</name>
    <dbReference type="NCBI Taxonomy" id="90262"/>
    <lineage>
        <taxon>Eukaryota</taxon>
        <taxon>Fungi</taxon>
        <taxon>Fungi incertae sedis</taxon>
        <taxon>Mucoromycota</taxon>
        <taxon>Mucoromycotina</taxon>
        <taxon>Mucoromycetes</taxon>
        <taxon>Mucorales</taxon>
        <taxon>Cunninghamellaceae</taxon>
        <taxon>Absidia</taxon>
    </lineage>
</organism>
<dbReference type="OrthoDB" id="4822at2759"/>
<dbReference type="PROSITE" id="PS50174">
    <property type="entry name" value="G_PATCH"/>
    <property type="match status" value="1"/>
</dbReference>
<keyword evidence="4" id="KW-0479">Metal-binding</keyword>
<dbReference type="PROSITE" id="PS50157">
    <property type="entry name" value="ZINC_FINGER_C2H2_2"/>
    <property type="match status" value="1"/>
</dbReference>
<keyword evidence="9" id="KW-1185">Reference proteome</keyword>
<dbReference type="InterPro" id="IPR013087">
    <property type="entry name" value="Znf_C2H2_type"/>
</dbReference>
<comment type="caution">
    <text evidence="8">The sequence shown here is derived from an EMBL/GenBank/DDBJ whole genome shotgun (WGS) entry which is preliminary data.</text>
</comment>
<feature type="compositionally biased region" description="Polar residues" evidence="5">
    <location>
        <begin position="32"/>
        <end position="53"/>
    </location>
</feature>
<dbReference type="PANTHER" id="PTHR13948">
    <property type="entry name" value="RNA-BINDING PROTEIN"/>
    <property type="match status" value="1"/>
</dbReference>
<reference evidence="8 9" key="1">
    <citation type="submission" date="2016-07" db="EMBL/GenBank/DDBJ databases">
        <title>Pervasive Adenine N6-methylation of Active Genes in Fungi.</title>
        <authorList>
            <consortium name="DOE Joint Genome Institute"/>
            <person name="Mondo S.J."/>
            <person name="Dannebaum R.O."/>
            <person name="Kuo R.C."/>
            <person name="Labutti K."/>
            <person name="Haridas S."/>
            <person name="Kuo A."/>
            <person name="Salamov A."/>
            <person name="Ahrendt S.R."/>
            <person name="Lipzen A."/>
            <person name="Sullivan W."/>
            <person name="Andreopoulos W.B."/>
            <person name="Clum A."/>
            <person name="Lindquist E."/>
            <person name="Daum C."/>
            <person name="Ramamoorthy G.K."/>
            <person name="Gryganskyi A."/>
            <person name="Culley D."/>
            <person name="Magnuson J.K."/>
            <person name="James T.Y."/>
            <person name="O'Malley M.A."/>
            <person name="Stajich J.E."/>
            <person name="Spatafora J.W."/>
            <person name="Visel A."/>
            <person name="Grigoriev I.V."/>
        </authorList>
    </citation>
    <scope>NUCLEOTIDE SEQUENCE [LARGE SCALE GENOMIC DNA]</scope>
    <source>
        <strain evidence="8 9">NRRL 1336</strain>
    </source>
</reference>
<feature type="compositionally biased region" description="Polar residues" evidence="5">
    <location>
        <begin position="66"/>
        <end position="75"/>
    </location>
</feature>
<feature type="region of interest" description="Disordered" evidence="5">
    <location>
        <begin position="1"/>
        <end position="89"/>
    </location>
</feature>
<keyword evidence="3" id="KW-0539">Nucleus</keyword>
<dbReference type="AlphaFoldDB" id="A0A1X2I8V0"/>
<feature type="region of interest" description="Disordered" evidence="5">
    <location>
        <begin position="323"/>
        <end position="358"/>
    </location>
</feature>
<dbReference type="GO" id="GO:0005634">
    <property type="term" value="C:nucleus"/>
    <property type="evidence" value="ECO:0007669"/>
    <property type="project" value="UniProtKB-SubCell"/>
</dbReference>
<dbReference type="GO" id="GO:0000398">
    <property type="term" value="P:mRNA splicing, via spliceosome"/>
    <property type="evidence" value="ECO:0007669"/>
    <property type="project" value="TreeGrafter"/>
</dbReference>
<evidence type="ECO:0000259" key="7">
    <source>
        <dbReference type="PROSITE" id="PS50174"/>
    </source>
</evidence>
<dbReference type="GO" id="GO:0003723">
    <property type="term" value="F:RNA binding"/>
    <property type="evidence" value="ECO:0007669"/>
    <property type="project" value="UniProtKB-KW"/>
</dbReference>
<dbReference type="InterPro" id="IPR055494">
    <property type="entry name" value="DUF7066"/>
</dbReference>
<feature type="region of interest" description="Disordered" evidence="5">
    <location>
        <begin position="120"/>
        <end position="140"/>
    </location>
</feature>
<evidence type="ECO:0008006" key="10">
    <source>
        <dbReference type="Google" id="ProtNLM"/>
    </source>
</evidence>
<dbReference type="PANTHER" id="PTHR13948:SF3">
    <property type="entry name" value="FI21118P1"/>
    <property type="match status" value="1"/>
</dbReference>
<dbReference type="Gene3D" id="3.30.160.60">
    <property type="entry name" value="Classic Zinc Finger"/>
    <property type="match status" value="1"/>
</dbReference>
<protein>
    <recommendedName>
        <fullName evidence="10">G-patch domain-containing protein</fullName>
    </recommendedName>
</protein>
<feature type="compositionally biased region" description="Polar residues" evidence="5">
    <location>
        <begin position="1"/>
        <end position="11"/>
    </location>
</feature>